<dbReference type="InterPro" id="IPR010239">
    <property type="entry name" value="CHP02001"/>
</dbReference>
<dbReference type="EMBL" id="CP072800">
    <property type="protein sequence ID" value="QTR50337.1"/>
    <property type="molecule type" value="Genomic_DNA"/>
</dbReference>
<dbReference type="NCBIfam" id="TIGR02001">
    <property type="entry name" value="gcw_chp"/>
    <property type="match status" value="1"/>
</dbReference>
<gene>
    <name evidence="2" type="ORF">J8380_01755</name>
</gene>
<sequence>MKNGVLLTATLLGSLLISAQAVAGASANIGATSNYIWRGATQTGDEAAISGGLDYEAANGWYAGTWTSSLGGGGQYELDIYGGYAGKTASDVEYDVGAIHYAYPVGKVDLDFTEVYGKVGYKGVGAEIAYTVDKEDKTIKDKNDLYYSLGYEGSIKEDLGYAVKVGKYDFDGGKAGDYSHVDASLTKGEFTFGVSKRDLKGDKSPKVYVSWSKALDF</sequence>
<proteinExistence type="predicted"/>
<feature type="signal peptide" evidence="1">
    <location>
        <begin position="1"/>
        <end position="23"/>
    </location>
</feature>
<name>A0ABX7X4K5_9GAMM</name>
<accession>A0ABX7X4K5</accession>
<organism evidence="2 3">
    <name type="scientific">Candidatus Thiothrix anitrata</name>
    <dbReference type="NCBI Taxonomy" id="2823902"/>
    <lineage>
        <taxon>Bacteria</taxon>
        <taxon>Pseudomonadati</taxon>
        <taxon>Pseudomonadota</taxon>
        <taxon>Gammaproteobacteria</taxon>
        <taxon>Thiotrichales</taxon>
        <taxon>Thiotrichaceae</taxon>
        <taxon>Thiothrix</taxon>
    </lineage>
</organism>
<dbReference type="Proteomes" id="UP000672027">
    <property type="component" value="Chromosome"/>
</dbReference>
<dbReference type="RefSeq" id="WP_210227714.1">
    <property type="nucleotide sequence ID" value="NZ_CP072800.1"/>
</dbReference>
<protein>
    <submittedName>
        <fullName evidence="2">TorF family putative porin</fullName>
    </submittedName>
</protein>
<evidence type="ECO:0000313" key="2">
    <source>
        <dbReference type="EMBL" id="QTR50337.1"/>
    </source>
</evidence>
<keyword evidence="1" id="KW-0732">Signal</keyword>
<keyword evidence="3" id="KW-1185">Reference proteome</keyword>
<evidence type="ECO:0000313" key="3">
    <source>
        <dbReference type="Proteomes" id="UP000672027"/>
    </source>
</evidence>
<reference evidence="2 3" key="1">
    <citation type="submission" date="2021-04" db="EMBL/GenBank/DDBJ databases">
        <title>Genomics, taxonomy and metabolism of representatives of sulfur bacteria of the genus Thiothrix: Thiothrix fructosivorans QT, Thiothrix unzii A1T and three new species, Thiothrix subterranea sp. nov., Thiothrix litoralis sp. nov. and 'Candidatus Thiothrix anitrata' sp. nov.</title>
        <authorList>
            <person name="Ravin N.V."/>
            <person name="Smolyakov D."/>
            <person name="Rudenko T.S."/>
            <person name="Mardanov A.V."/>
            <person name="Beletsky A.V."/>
            <person name="Markov N.D."/>
            <person name="Fomenkov A.I."/>
            <person name="Roberts R.J."/>
            <person name="Karnachuk O.V."/>
            <person name="Novikov A."/>
            <person name="Grabovich M.Y."/>
        </authorList>
    </citation>
    <scope>NUCLEOTIDE SEQUENCE [LARGE SCALE GENOMIC DNA]</scope>
    <source>
        <strain evidence="2 3">A52</strain>
    </source>
</reference>
<feature type="chain" id="PRO_5045934145" evidence="1">
    <location>
        <begin position="24"/>
        <end position="217"/>
    </location>
</feature>
<evidence type="ECO:0000256" key="1">
    <source>
        <dbReference type="SAM" id="SignalP"/>
    </source>
</evidence>
<dbReference type="Pfam" id="PF09694">
    <property type="entry name" value="Gcw_chp"/>
    <property type="match status" value="1"/>
</dbReference>